<keyword evidence="6" id="KW-0131">Cell cycle</keyword>
<keyword evidence="4" id="KW-0812">Transmembrane</keyword>
<dbReference type="InterPro" id="IPR027417">
    <property type="entry name" value="P-loop_NTPase"/>
</dbReference>
<organism evidence="6 7">
    <name type="scientific">Pedococcus bigeumensis</name>
    <dbReference type="NCBI Taxonomy" id="433644"/>
    <lineage>
        <taxon>Bacteria</taxon>
        <taxon>Bacillati</taxon>
        <taxon>Actinomycetota</taxon>
        <taxon>Actinomycetes</taxon>
        <taxon>Micrococcales</taxon>
        <taxon>Intrasporangiaceae</taxon>
        <taxon>Pedococcus</taxon>
    </lineage>
</organism>
<dbReference type="GO" id="GO:0003677">
    <property type="term" value="F:DNA binding"/>
    <property type="evidence" value="ECO:0007669"/>
    <property type="project" value="InterPro"/>
</dbReference>
<feature type="transmembrane region" description="Helical" evidence="4">
    <location>
        <begin position="65"/>
        <end position="83"/>
    </location>
</feature>
<keyword evidence="4" id="KW-1133">Transmembrane helix</keyword>
<evidence type="ECO:0000313" key="6">
    <source>
        <dbReference type="EMBL" id="TPG14052.1"/>
    </source>
</evidence>
<dbReference type="GO" id="GO:0051301">
    <property type="term" value="P:cell division"/>
    <property type="evidence" value="ECO:0007669"/>
    <property type="project" value="UniProtKB-KW"/>
</dbReference>
<evidence type="ECO:0000313" key="7">
    <source>
        <dbReference type="Proteomes" id="UP000317722"/>
    </source>
</evidence>
<keyword evidence="6" id="KW-0132">Cell division</keyword>
<evidence type="ECO:0000259" key="5">
    <source>
        <dbReference type="PROSITE" id="PS50901"/>
    </source>
</evidence>
<dbReference type="Proteomes" id="UP000317722">
    <property type="component" value="Unassembled WGS sequence"/>
</dbReference>
<dbReference type="PROSITE" id="PS50901">
    <property type="entry name" value="FTSK"/>
    <property type="match status" value="1"/>
</dbReference>
<protein>
    <submittedName>
        <fullName evidence="6">Cell division protein FtsK</fullName>
    </submittedName>
</protein>
<dbReference type="EMBL" id="RCZM01000006">
    <property type="protein sequence ID" value="TPG14052.1"/>
    <property type="molecule type" value="Genomic_DNA"/>
</dbReference>
<comment type="caution">
    <text evidence="6">The sequence shown here is derived from an EMBL/GenBank/DDBJ whole genome shotgun (WGS) entry which is preliminary data.</text>
</comment>
<keyword evidence="7" id="KW-1185">Reference proteome</keyword>
<keyword evidence="4" id="KW-0472">Membrane</keyword>
<accession>A0A502CMQ0</accession>
<feature type="domain" description="FtsK" evidence="5">
    <location>
        <begin position="225"/>
        <end position="407"/>
    </location>
</feature>
<dbReference type="Pfam" id="PF01580">
    <property type="entry name" value="FtsK_SpoIIIE"/>
    <property type="match status" value="1"/>
</dbReference>
<keyword evidence="1 3" id="KW-0547">Nucleotide-binding</keyword>
<dbReference type="AlphaFoldDB" id="A0A502CMQ0"/>
<dbReference type="InterPro" id="IPR002543">
    <property type="entry name" value="FtsK_dom"/>
</dbReference>
<dbReference type="PANTHER" id="PTHR22683">
    <property type="entry name" value="SPORULATION PROTEIN RELATED"/>
    <property type="match status" value="1"/>
</dbReference>
<dbReference type="SUPFAM" id="SSF52540">
    <property type="entry name" value="P-loop containing nucleoside triphosphate hydrolases"/>
    <property type="match status" value="1"/>
</dbReference>
<dbReference type="GO" id="GO:0005524">
    <property type="term" value="F:ATP binding"/>
    <property type="evidence" value="ECO:0007669"/>
    <property type="project" value="UniProtKB-UniRule"/>
</dbReference>
<feature type="binding site" evidence="3">
    <location>
        <begin position="242"/>
        <end position="249"/>
    </location>
    <ligand>
        <name>ATP</name>
        <dbReference type="ChEBI" id="CHEBI:30616"/>
    </ligand>
</feature>
<keyword evidence="2 3" id="KW-0067">ATP-binding</keyword>
<evidence type="ECO:0000256" key="3">
    <source>
        <dbReference type="PROSITE-ProRule" id="PRU00289"/>
    </source>
</evidence>
<evidence type="ECO:0000256" key="4">
    <source>
        <dbReference type="SAM" id="Phobius"/>
    </source>
</evidence>
<sequence length="482" mass="51726">MDRSPARPMFDSDDPLSIVLEGIVRLGWALVRAIGAILLAAARNPVPAIIVVGLAIEGYVLGSRFLIWTAIGVLLALITWRLAAPSSFANTAHPRLASIAAAPWYRSRWAKAASRNGLVASDHQFNGRRAEQSRLPRIRRVRVTRAGVHTLQLSLPAGLTPSHVAAQCDGLAHALKCREARVVEDRPGRVFLELHRRDVLAPVIRPSPPKGQVDLAAVPVGRHEDGEVWYMRLLGTHVLVAGATGAGKGSVLWSLLNGAAPAIASGSLEVWAIDPKGGMELRPGLPLFARFEDGSAEQMCLTLEHLVTLKDVRARELAELGARTHAATPASPHILLVVDELATLTAFAERTIVRRIEQALGLLLTQGRACGITVLAAVQDPGKDVVVWRDLFPTRIAMRLDNPIQVDMVLGEGARDLGATADHISELTPGVAYVRVEGTRTQRRVRASYLTDADIAELAVRSPRPTPVRLAAAAAVEGGEVA</sequence>
<proteinExistence type="predicted"/>
<dbReference type="Gene3D" id="3.40.50.300">
    <property type="entry name" value="P-loop containing nucleotide triphosphate hydrolases"/>
    <property type="match status" value="1"/>
</dbReference>
<reference evidence="6 7" key="1">
    <citation type="journal article" date="2019" name="Environ. Microbiol.">
        <title>Species interactions and distinct microbial communities in high Arctic permafrost affected cryosols are associated with the CH4 and CO2 gas fluxes.</title>
        <authorList>
            <person name="Altshuler I."/>
            <person name="Hamel J."/>
            <person name="Turney S."/>
            <person name="Magnuson E."/>
            <person name="Levesque R."/>
            <person name="Greer C."/>
            <person name="Whyte L.G."/>
        </authorList>
    </citation>
    <scope>NUCLEOTIDE SEQUENCE [LARGE SCALE GENOMIC DNA]</scope>
    <source>
        <strain evidence="6 7">S9.3A</strain>
    </source>
</reference>
<name>A0A502CMQ0_9MICO</name>
<dbReference type="InterPro" id="IPR050206">
    <property type="entry name" value="FtsK/SpoIIIE/SftA"/>
</dbReference>
<feature type="transmembrane region" description="Helical" evidence="4">
    <location>
        <begin position="33"/>
        <end position="56"/>
    </location>
</feature>
<dbReference type="PANTHER" id="PTHR22683:SF41">
    <property type="entry name" value="DNA TRANSLOCASE FTSK"/>
    <property type="match status" value="1"/>
</dbReference>
<evidence type="ECO:0000256" key="1">
    <source>
        <dbReference type="ARBA" id="ARBA00022741"/>
    </source>
</evidence>
<gene>
    <name evidence="6" type="ORF">EAH86_17770</name>
</gene>
<evidence type="ECO:0000256" key="2">
    <source>
        <dbReference type="ARBA" id="ARBA00022840"/>
    </source>
</evidence>